<organism evidence="1 2">
    <name type="scientific">Thermococcus aciditolerans</name>
    <dbReference type="NCBI Taxonomy" id="2598455"/>
    <lineage>
        <taxon>Archaea</taxon>
        <taxon>Methanobacteriati</taxon>
        <taxon>Methanobacteriota</taxon>
        <taxon>Thermococci</taxon>
        <taxon>Thermococcales</taxon>
        <taxon>Thermococcaceae</taxon>
        <taxon>Thermococcus</taxon>
    </lineage>
</organism>
<keyword evidence="2" id="KW-1185">Reference proteome</keyword>
<sequence>MSKLAELFENEAVKDFGVALRKALRIGEDYSSLVELEYAETKEQFAEVIKRFLRRYETLAKKGYKGKQLKRPKEERLVELMRLVDEHGVKLVRSALISYALVKGGEENE</sequence>
<dbReference type="EMBL" id="CP041932">
    <property type="protein sequence ID" value="QEK14508.1"/>
    <property type="molecule type" value="Genomic_DNA"/>
</dbReference>
<dbReference type="AlphaFoldDB" id="A0A5C0SMU6"/>
<dbReference type="Proteomes" id="UP000322631">
    <property type="component" value="Chromosome"/>
</dbReference>
<dbReference type="GeneID" id="41609118"/>
<gene>
    <name evidence="1" type="ORF">FPV09_04645</name>
</gene>
<name>A0A5C0SMU6_9EURY</name>
<dbReference type="RefSeq" id="WP_148882545.1">
    <property type="nucleotide sequence ID" value="NZ_CP041932.1"/>
</dbReference>
<proteinExistence type="predicted"/>
<evidence type="ECO:0000313" key="1">
    <source>
        <dbReference type="EMBL" id="QEK14508.1"/>
    </source>
</evidence>
<dbReference type="KEGG" id="them:FPV09_04645"/>
<protein>
    <submittedName>
        <fullName evidence="1">Uncharacterized protein</fullName>
    </submittedName>
</protein>
<evidence type="ECO:0000313" key="2">
    <source>
        <dbReference type="Proteomes" id="UP000322631"/>
    </source>
</evidence>
<accession>A0A5C0SMU6</accession>
<reference evidence="1 2" key="1">
    <citation type="submission" date="2019-07" db="EMBL/GenBank/DDBJ databases">
        <title>Complete genome of Thermococcus acidophilus.</title>
        <authorList>
            <person name="Li X."/>
        </authorList>
    </citation>
    <scope>NUCLEOTIDE SEQUENCE [LARGE SCALE GENOMIC DNA]</scope>
    <source>
        <strain evidence="1 2">SY113</strain>
    </source>
</reference>